<protein>
    <recommendedName>
        <fullName evidence="1">VOC domain-containing protein</fullName>
    </recommendedName>
</protein>
<evidence type="ECO:0000259" key="1">
    <source>
        <dbReference type="PROSITE" id="PS51819"/>
    </source>
</evidence>
<organism evidence="2 3">
    <name type="scientific">Ceratodon purpureus</name>
    <name type="common">Fire moss</name>
    <name type="synonym">Dicranum purpureum</name>
    <dbReference type="NCBI Taxonomy" id="3225"/>
    <lineage>
        <taxon>Eukaryota</taxon>
        <taxon>Viridiplantae</taxon>
        <taxon>Streptophyta</taxon>
        <taxon>Embryophyta</taxon>
        <taxon>Bryophyta</taxon>
        <taxon>Bryophytina</taxon>
        <taxon>Bryopsida</taxon>
        <taxon>Dicranidae</taxon>
        <taxon>Pseudoditrichales</taxon>
        <taxon>Ditrichaceae</taxon>
        <taxon>Ceratodon</taxon>
    </lineage>
</organism>
<dbReference type="InterPro" id="IPR004360">
    <property type="entry name" value="Glyas_Fos-R_dOase_dom"/>
</dbReference>
<dbReference type="PROSITE" id="PS51819">
    <property type="entry name" value="VOC"/>
    <property type="match status" value="1"/>
</dbReference>
<keyword evidence="3" id="KW-1185">Reference proteome</keyword>
<dbReference type="Proteomes" id="UP000822688">
    <property type="component" value="Chromosome 7"/>
</dbReference>
<dbReference type="PANTHER" id="PTHR39434:SF1">
    <property type="entry name" value="VOC DOMAIN-CONTAINING PROTEIN"/>
    <property type="match status" value="1"/>
</dbReference>
<dbReference type="CDD" id="cd08357">
    <property type="entry name" value="VOC_like"/>
    <property type="match status" value="1"/>
</dbReference>
<dbReference type="Pfam" id="PF00903">
    <property type="entry name" value="Glyoxalase"/>
    <property type="match status" value="1"/>
</dbReference>
<name>A0A8T0H5F1_CERPU</name>
<evidence type="ECO:0000313" key="2">
    <source>
        <dbReference type="EMBL" id="KAG0567176.1"/>
    </source>
</evidence>
<dbReference type="PANTHER" id="PTHR39434">
    <property type="match status" value="1"/>
</dbReference>
<dbReference type="InterPro" id="IPR037523">
    <property type="entry name" value="VOC_core"/>
</dbReference>
<feature type="domain" description="VOC" evidence="1">
    <location>
        <begin position="146"/>
        <end position="272"/>
    </location>
</feature>
<dbReference type="EMBL" id="CM026428">
    <property type="protein sequence ID" value="KAG0567176.1"/>
    <property type="molecule type" value="Genomic_DNA"/>
</dbReference>
<accession>A0A8T0H5F1</accession>
<dbReference type="InterPro" id="IPR029068">
    <property type="entry name" value="Glyas_Bleomycin-R_OHBP_Dase"/>
</dbReference>
<reference evidence="2" key="1">
    <citation type="submission" date="2020-06" db="EMBL/GenBank/DDBJ databases">
        <title>WGS assembly of Ceratodon purpureus strain R40.</title>
        <authorList>
            <person name="Carey S.B."/>
            <person name="Jenkins J."/>
            <person name="Shu S."/>
            <person name="Lovell J.T."/>
            <person name="Sreedasyam A."/>
            <person name="Maumus F."/>
            <person name="Tiley G.P."/>
            <person name="Fernandez-Pozo N."/>
            <person name="Barry K."/>
            <person name="Chen C."/>
            <person name="Wang M."/>
            <person name="Lipzen A."/>
            <person name="Daum C."/>
            <person name="Saski C.A."/>
            <person name="Payton A.C."/>
            <person name="Mcbreen J.C."/>
            <person name="Conrad R.E."/>
            <person name="Kollar L.M."/>
            <person name="Olsson S."/>
            <person name="Huttunen S."/>
            <person name="Landis J.B."/>
            <person name="Wickett N.J."/>
            <person name="Johnson M.G."/>
            <person name="Rensing S.A."/>
            <person name="Grimwood J."/>
            <person name="Schmutz J."/>
            <person name="Mcdaniel S.F."/>
        </authorList>
    </citation>
    <scope>NUCLEOTIDE SEQUENCE</scope>
    <source>
        <strain evidence="2">R40</strain>
    </source>
</reference>
<evidence type="ECO:0000313" key="3">
    <source>
        <dbReference type="Proteomes" id="UP000822688"/>
    </source>
</evidence>
<dbReference type="Gene3D" id="3.10.180.10">
    <property type="entry name" value="2,3-Dihydroxybiphenyl 1,2-Dioxygenase, domain 1"/>
    <property type="match status" value="1"/>
</dbReference>
<dbReference type="SUPFAM" id="SSF54593">
    <property type="entry name" value="Glyoxalase/Bleomycin resistance protein/Dihydroxybiphenyl dioxygenase"/>
    <property type="match status" value="1"/>
</dbReference>
<sequence>MICRYSGTSGQHIRLAFEVFKGFSFLLDVNMTCLPPSQKKVTLCLCPAHALCGFSDPVMYVIELLCALCRASCDTAMAAAAITACSAIRLLPFTSAVFVRSSDPCHGSTTRRRFQSWRVCSSPKPSGVLTSDGGSANELVPAAVTTPFHLAIPVHDVHAAREFFGEVLGCPEGRSAKTWVDFNLFGHQVVCHEVRNYNASSSANAVDGDPVPVPHFGLAMSVPEFHAMAERVRAAGIKFIIEPHLRFVGQPGEQWTMFFKDYSGNALEFKAMTTPSNLFAKYVVE</sequence>
<proteinExistence type="predicted"/>
<dbReference type="AlphaFoldDB" id="A0A8T0H5F1"/>
<comment type="caution">
    <text evidence="2">The sequence shown here is derived from an EMBL/GenBank/DDBJ whole genome shotgun (WGS) entry which is preliminary data.</text>
</comment>
<gene>
    <name evidence="2" type="ORF">KC19_7G116400</name>
</gene>